<keyword evidence="7 11" id="KW-0479">Metal-binding</keyword>
<dbReference type="Pfam" id="PF00919">
    <property type="entry name" value="UPF0004"/>
    <property type="match status" value="1"/>
</dbReference>
<dbReference type="InterPro" id="IPR013848">
    <property type="entry name" value="Methylthiotransferase_N"/>
</dbReference>
<comment type="subcellular location">
    <subcellularLocation>
        <location evidence="11">Cytoplasm</location>
    </subcellularLocation>
</comment>
<evidence type="ECO:0000256" key="5">
    <source>
        <dbReference type="ARBA" id="ARBA00022691"/>
    </source>
</evidence>
<dbReference type="PROSITE" id="PS01278">
    <property type="entry name" value="MTTASE_RADICAL"/>
    <property type="match status" value="1"/>
</dbReference>
<feature type="domain" description="MTTase N-terminal" evidence="13">
    <location>
        <begin position="45"/>
        <end position="162"/>
    </location>
</feature>
<dbReference type="HAMAP" id="MF_01864">
    <property type="entry name" value="tRNA_metthiotr_MiaB"/>
    <property type="match status" value="1"/>
</dbReference>
<comment type="cofactor">
    <cofactor evidence="11">
        <name>[4Fe-4S] cluster</name>
        <dbReference type="ChEBI" id="CHEBI:49883"/>
    </cofactor>
    <text evidence="11">Binds 2 [4Fe-4S] clusters. One cluster is coordinated with 3 cysteines and an exchangeable S-adenosyl-L-methionine.</text>
</comment>
<feature type="binding site" evidence="11">
    <location>
        <position position="54"/>
    </location>
    <ligand>
        <name>[4Fe-4S] cluster</name>
        <dbReference type="ChEBI" id="CHEBI:49883"/>
        <label>1</label>
    </ligand>
</feature>
<keyword evidence="8 11" id="KW-0408">Iron</keyword>
<dbReference type="InterPro" id="IPR005839">
    <property type="entry name" value="Methylthiotransferase"/>
</dbReference>
<feature type="domain" description="TRAM" evidence="12">
    <location>
        <begin position="419"/>
        <end position="481"/>
    </location>
</feature>
<name>A0A7X2P5Z9_9FIRM</name>
<evidence type="ECO:0000256" key="11">
    <source>
        <dbReference type="HAMAP-Rule" id="MF_01864"/>
    </source>
</evidence>
<dbReference type="PANTHER" id="PTHR43020:SF2">
    <property type="entry name" value="MITOCHONDRIAL TRNA METHYLTHIOTRANSFERASE CDK5RAP1"/>
    <property type="match status" value="1"/>
</dbReference>
<dbReference type="FunFam" id="3.40.50.12160:FF:000006">
    <property type="entry name" value="tRNA-2-methylthio-N(6)-dimethylallyladenosine synthase"/>
    <property type="match status" value="1"/>
</dbReference>
<comment type="catalytic activity">
    <reaction evidence="11">
        <text>N(6)-dimethylallyladenosine(37) in tRNA + (sulfur carrier)-SH + AH2 + 2 S-adenosyl-L-methionine = 2-methylsulfanyl-N(6)-dimethylallyladenosine(37) in tRNA + (sulfur carrier)-H + 5'-deoxyadenosine + L-methionine + A + S-adenosyl-L-homocysteine + 2 H(+)</text>
        <dbReference type="Rhea" id="RHEA:37067"/>
        <dbReference type="Rhea" id="RHEA-COMP:10375"/>
        <dbReference type="Rhea" id="RHEA-COMP:10376"/>
        <dbReference type="Rhea" id="RHEA-COMP:14737"/>
        <dbReference type="Rhea" id="RHEA-COMP:14739"/>
        <dbReference type="ChEBI" id="CHEBI:13193"/>
        <dbReference type="ChEBI" id="CHEBI:15378"/>
        <dbReference type="ChEBI" id="CHEBI:17319"/>
        <dbReference type="ChEBI" id="CHEBI:17499"/>
        <dbReference type="ChEBI" id="CHEBI:29917"/>
        <dbReference type="ChEBI" id="CHEBI:57844"/>
        <dbReference type="ChEBI" id="CHEBI:57856"/>
        <dbReference type="ChEBI" id="CHEBI:59789"/>
        <dbReference type="ChEBI" id="CHEBI:64428"/>
        <dbReference type="ChEBI" id="CHEBI:74415"/>
        <dbReference type="ChEBI" id="CHEBI:74417"/>
        <dbReference type="EC" id="2.8.4.3"/>
    </reaction>
</comment>
<dbReference type="SFLD" id="SFLDG01061">
    <property type="entry name" value="methylthiotransferase"/>
    <property type="match status" value="1"/>
</dbReference>
<evidence type="ECO:0000259" key="13">
    <source>
        <dbReference type="PROSITE" id="PS51449"/>
    </source>
</evidence>
<dbReference type="CDD" id="cd01335">
    <property type="entry name" value="Radical_SAM"/>
    <property type="match status" value="1"/>
</dbReference>
<comment type="subunit">
    <text evidence="11">Monomer.</text>
</comment>
<comment type="similarity">
    <text evidence="11">Belongs to the methylthiotransferase family. MiaB subfamily.</text>
</comment>
<sequence>MLNSEIRENKNPGAVPETEPERQYYFIRECRNIVKRKEEELGRPLTACCVTFGCQMNARDSEKLRGILEEIGYRNTDKEEADLVLYNTCTVRENANTKVYGRLGYLHSLKDKNPHMIIGLCGCMMQEQQVVDRLRKSFRFVDLIFGTHNVYKLAELLYHVFEDQGMVVDILQKTEQVVEELPTDRKYFFKSGVNIMYGCNNFCSYCIVPYVRGREHSRDPEEILCEIRSLVRDGVREVMLLGQNVNSYGKGLPEDKSCSFARLLEQIAQIEGLDRVRFMTSHPKDLSDDLIAVMAKYPNICRHLHLPLQSGSTEILKKMNRRYTKDSYLALVGRIREAMPDISLTTDIIVGFPGETEEDFQETMDVVRRVLFDSAFTFLYSRRSGTPAADMEQVPENVMKDRFDRLLALVQKTGREQTARFEGRTMDVLVEQVNEHDTSLVTGRLDNNTVVHFPGTADLIGQIVPVHLDVCQGFYYMGTRV</sequence>
<dbReference type="PANTHER" id="PTHR43020">
    <property type="entry name" value="CDK5 REGULATORY SUBUNIT-ASSOCIATED PROTEIN 1"/>
    <property type="match status" value="1"/>
</dbReference>
<dbReference type="InterPro" id="IPR007197">
    <property type="entry name" value="rSAM"/>
</dbReference>
<feature type="binding site" evidence="11">
    <location>
        <position position="89"/>
    </location>
    <ligand>
        <name>[4Fe-4S] cluster</name>
        <dbReference type="ChEBI" id="CHEBI:49883"/>
        <label>1</label>
    </ligand>
</feature>
<dbReference type="PROSITE" id="PS51918">
    <property type="entry name" value="RADICAL_SAM"/>
    <property type="match status" value="1"/>
</dbReference>
<keyword evidence="9 11" id="KW-0411">Iron-sulfur</keyword>
<feature type="binding site" evidence="11">
    <location>
        <position position="123"/>
    </location>
    <ligand>
        <name>[4Fe-4S] cluster</name>
        <dbReference type="ChEBI" id="CHEBI:49883"/>
        <label>1</label>
    </ligand>
</feature>
<dbReference type="PROSITE" id="PS51449">
    <property type="entry name" value="MTTASE_N"/>
    <property type="match status" value="1"/>
</dbReference>
<feature type="binding site" evidence="11">
    <location>
        <position position="203"/>
    </location>
    <ligand>
        <name>[4Fe-4S] cluster</name>
        <dbReference type="ChEBI" id="CHEBI:49883"/>
        <label>2</label>
        <note>4Fe-4S-S-AdoMet</note>
    </ligand>
</feature>
<dbReference type="GO" id="GO:0046872">
    <property type="term" value="F:metal ion binding"/>
    <property type="evidence" value="ECO:0007669"/>
    <property type="project" value="UniProtKB-KW"/>
</dbReference>
<dbReference type="InterPro" id="IPR058240">
    <property type="entry name" value="rSAM_sf"/>
</dbReference>
<keyword evidence="6 11" id="KW-0819">tRNA processing</keyword>
<evidence type="ECO:0000256" key="3">
    <source>
        <dbReference type="ARBA" id="ARBA00022490"/>
    </source>
</evidence>
<dbReference type="FunFam" id="3.80.30.20:FF:000001">
    <property type="entry name" value="tRNA-2-methylthio-N(6)-dimethylallyladenosine synthase 2"/>
    <property type="match status" value="1"/>
</dbReference>
<protein>
    <recommendedName>
        <fullName evidence="10 11">tRNA-2-methylthio-N(6)-dimethylallyladenosine synthase</fullName>
        <ecNumber evidence="10 11">2.8.4.3</ecNumber>
    </recommendedName>
    <alternativeName>
        <fullName evidence="11">(Dimethylallyl)adenosine tRNA methylthiotransferase MiaB</fullName>
    </alternativeName>
    <alternativeName>
        <fullName evidence="11">tRNA-i(6)A37 methylthiotransferase</fullName>
    </alternativeName>
</protein>
<dbReference type="EC" id="2.8.4.3" evidence="10 11"/>
<dbReference type="SFLD" id="SFLDS00029">
    <property type="entry name" value="Radical_SAM"/>
    <property type="match status" value="1"/>
</dbReference>
<dbReference type="Gene3D" id="3.40.50.12160">
    <property type="entry name" value="Methylthiotransferase, N-terminal domain"/>
    <property type="match status" value="1"/>
</dbReference>
<evidence type="ECO:0000256" key="6">
    <source>
        <dbReference type="ARBA" id="ARBA00022694"/>
    </source>
</evidence>
<evidence type="ECO:0000256" key="4">
    <source>
        <dbReference type="ARBA" id="ARBA00022679"/>
    </source>
</evidence>
<evidence type="ECO:0000313" key="16">
    <source>
        <dbReference type="Proteomes" id="UP000466864"/>
    </source>
</evidence>
<dbReference type="EMBL" id="VUMV01000001">
    <property type="protein sequence ID" value="MST80853.1"/>
    <property type="molecule type" value="Genomic_DNA"/>
</dbReference>
<feature type="binding site" evidence="11">
    <location>
        <position position="199"/>
    </location>
    <ligand>
        <name>[4Fe-4S] cluster</name>
        <dbReference type="ChEBI" id="CHEBI:49883"/>
        <label>2</label>
        <note>4Fe-4S-S-AdoMet</note>
    </ligand>
</feature>
<accession>A0A7X2P5Z9</accession>
<keyword evidence="16" id="KW-1185">Reference proteome</keyword>
<dbReference type="NCBIfam" id="TIGR00089">
    <property type="entry name" value="MiaB/RimO family radical SAM methylthiotransferase"/>
    <property type="match status" value="1"/>
</dbReference>
<organism evidence="15 16">
    <name type="scientific">Bilifractor porci</name>
    <dbReference type="NCBI Taxonomy" id="2606636"/>
    <lineage>
        <taxon>Bacteria</taxon>
        <taxon>Bacillati</taxon>
        <taxon>Bacillota</taxon>
        <taxon>Clostridia</taxon>
        <taxon>Lachnospirales</taxon>
        <taxon>Lachnospiraceae</taxon>
        <taxon>Bilifractor</taxon>
    </lineage>
</organism>
<evidence type="ECO:0000259" key="14">
    <source>
        <dbReference type="PROSITE" id="PS51918"/>
    </source>
</evidence>
<comment type="function">
    <text evidence="1 11">Catalyzes the methylthiolation of N6-(dimethylallyl)adenosine (i(6)A), leading to the formation of 2-methylthio-N6-(dimethylallyl)adenosine (ms(2)i(6)A) at position 37 in tRNAs that read codons beginning with uridine.</text>
</comment>
<dbReference type="SFLD" id="SFLDG01082">
    <property type="entry name" value="B12-binding_domain_containing"/>
    <property type="match status" value="1"/>
</dbReference>
<evidence type="ECO:0000256" key="1">
    <source>
        <dbReference type="ARBA" id="ARBA00003234"/>
    </source>
</evidence>
<keyword evidence="4 11" id="KW-0808">Transferase</keyword>
<dbReference type="Pfam" id="PF01938">
    <property type="entry name" value="TRAM"/>
    <property type="match status" value="1"/>
</dbReference>
<dbReference type="Gene3D" id="3.80.30.20">
    <property type="entry name" value="tm_1862 like domain"/>
    <property type="match status" value="1"/>
</dbReference>
<dbReference type="InterPro" id="IPR038135">
    <property type="entry name" value="Methylthiotransferase_N_sf"/>
</dbReference>
<proteinExistence type="inferred from homology"/>
<feature type="domain" description="Radical SAM core" evidence="14">
    <location>
        <begin position="185"/>
        <end position="416"/>
    </location>
</feature>
<evidence type="ECO:0000256" key="9">
    <source>
        <dbReference type="ARBA" id="ARBA00023014"/>
    </source>
</evidence>
<dbReference type="GO" id="GO:0005829">
    <property type="term" value="C:cytosol"/>
    <property type="evidence" value="ECO:0007669"/>
    <property type="project" value="TreeGrafter"/>
</dbReference>
<dbReference type="RefSeq" id="WP_154456669.1">
    <property type="nucleotide sequence ID" value="NZ_VUMV01000001.1"/>
</dbReference>
<dbReference type="Proteomes" id="UP000466864">
    <property type="component" value="Unassembled WGS sequence"/>
</dbReference>
<reference evidence="15 16" key="1">
    <citation type="submission" date="2019-08" db="EMBL/GenBank/DDBJ databases">
        <title>In-depth cultivation of the pig gut microbiome towards novel bacterial diversity and tailored functional studies.</title>
        <authorList>
            <person name="Wylensek D."/>
            <person name="Hitch T.C.A."/>
            <person name="Clavel T."/>
        </authorList>
    </citation>
    <scope>NUCLEOTIDE SEQUENCE [LARGE SCALE GENOMIC DNA]</scope>
    <source>
        <strain evidence="15 16">Oil+RF-744-WCA-WT-13</strain>
    </source>
</reference>
<feature type="binding site" evidence="11">
    <location>
        <position position="206"/>
    </location>
    <ligand>
        <name>[4Fe-4S] cluster</name>
        <dbReference type="ChEBI" id="CHEBI:49883"/>
        <label>2</label>
        <note>4Fe-4S-S-AdoMet</note>
    </ligand>
</feature>
<dbReference type="GO" id="GO:0051539">
    <property type="term" value="F:4 iron, 4 sulfur cluster binding"/>
    <property type="evidence" value="ECO:0007669"/>
    <property type="project" value="UniProtKB-UniRule"/>
</dbReference>
<gene>
    <name evidence="11 15" type="primary">miaB</name>
    <name evidence="15" type="ORF">FYJ60_00685</name>
</gene>
<dbReference type="InterPro" id="IPR023404">
    <property type="entry name" value="rSAM_horseshoe"/>
</dbReference>
<dbReference type="AlphaFoldDB" id="A0A7X2P5Z9"/>
<dbReference type="InterPro" id="IPR006463">
    <property type="entry name" value="MiaB_methiolase"/>
</dbReference>
<dbReference type="NCBIfam" id="TIGR01574">
    <property type="entry name" value="miaB-methiolase"/>
    <property type="match status" value="1"/>
</dbReference>
<evidence type="ECO:0000256" key="2">
    <source>
        <dbReference type="ARBA" id="ARBA00022485"/>
    </source>
</evidence>
<evidence type="ECO:0000259" key="12">
    <source>
        <dbReference type="PROSITE" id="PS50926"/>
    </source>
</evidence>
<keyword evidence="2 11" id="KW-0004">4Fe-4S</keyword>
<evidence type="ECO:0000256" key="10">
    <source>
        <dbReference type="ARBA" id="ARBA00033765"/>
    </source>
</evidence>
<dbReference type="GO" id="GO:0035597">
    <property type="term" value="F:tRNA-2-methylthio-N(6)-dimethylallyladenosine(37) synthase activity"/>
    <property type="evidence" value="ECO:0007669"/>
    <property type="project" value="UniProtKB-EC"/>
</dbReference>
<keyword evidence="3 11" id="KW-0963">Cytoplasm</keyword>
<evidence type="ECO:0000256" key="7">
    <source>
        <dbReference type="ARBA" id="ARBA00022723"/>
    </source>
</evidence>
<dbReference type="SFLD" id="SFLDF00273">
    <property type="entry name" value="(dimethylallyl)adenosine_tRNA"/>
    <property type="match status" value="1"/>
</dbReference>
<dbReference type="SMART" id="SM00729">
    <property type="entry name" value="Elp3"/>
    <property type="match status" value="1"/>
</dbReference>
<dbReference type="Pfam" id="PF04055">
    <property type="entry name" value="Radical_SAM"/>
    <property type="match status" value="1"/>
</dbReference>
<dbReference type="SUPFAM" id="SSF102114">
    <property type="entry name" value="Radical SAM enzymes"/>
    <property type="match status" value="1"/>
</dbReference>
<dbReference type="InterPro" id="IPR006638">
    <property type="entry name" value="Elp3/MiaA/NifB-like_rSAM"/>
</dbReference>
<keyword evidence="5 11" id="KW-0949">S-adenosyl-L-methionine</keyword>
<evidence type="ECO:0000313" key="15">
    <source>
        <dbReference type="EMBL" id="MST80853.1"/>
    </source>
</evidence>
<dbReference type="PROSITE" id="PS50926">
    <property type="entry name" value="TRAM"/>
    <property type="match status" value="1"/>
</dbReference>
<comment type="caution">
    <text evidence="15">The sequence shown here is derived from an EMBL/GenBank/DDBJ whole genome shotgun (WGS) entry which is preliminary data.</text>
</comment>
<evidence type="ECO:0000256" key="8">
    <source>
        <dbReference type="ARBA" id="ARBA00023004"/>
    </source>
</evidence>
<dbReference type="InterPro" id="IPR002792">
    <property type="entry name" value="TRAM_dom"/>
</dbReference>
<dbReference type="InterPro" id="IPR020612">
    <property type="entry name" value="Methylthiotransferase_CS"/>
</dbReference>